<evidence type="ECO:0000313" key="1">
    <source>
        <dbReference type="EMBL" id="ETW80194.1"/>
    </source>
</evidence>
<dbReference type="eggNOG" id="KOG4626">
    <property type="taxonomic scope" value="Eukaryota"/>
</dbReference>
<dbReference type="Pfam" id="PF13374">
    <property type="entry name" value="TPR_10"/>
    <property type="match status" value="1"/>
</dbReference>
<dbReference type="InParanoid" id="W4K372"/>
<dbReference type="KEGG" id="hir:HETIRDRAFT_428431"/>
<organism evidence="1 2">
    <name type="scientific">Heterobasidion irregulare (strain TC 32-1)</name>
    <dbReference type="NCBI Taxonomy" id="747525"/>
    <lineage>
        <taxon>Eukaryota</taxon>
        <taxon>Fungi</taxon>
        <taxon>Dikarya</taxon>
        <taxon>Basidiomycota</taxon>
        <taxon>Agaricomycotina</taxon>
        <taxon>Agaricomycetes</taxon>
        <taxon>Russulales</taxon>
        <taxon>Bondarzewiaceae</taxon>
        <taxon>Heterobasidion</taxon>
        <taxon>Heterobasidion annosum species complex</taxon>
    </lineage>
</organism>
<evidence type="ECO:0008006" key="3">
    <source>
        <dbReference type="Google" id="ProtNLM"/>
    </source>
</evidence>
<dbReference type="RefSeq" id="XP_009548705.1">
    <property type="nucleotide sequence ID" value="XM_009550410.1"/>
</dbReference>
<sequence>MDRGTRAVIVSDLGDLSHPSDQLGTRETVGSFIDNDRTYHFSQDHDETEELVASIVREYKGASHLSSLETALYFLRKYLALCLGDHSIQPNPLDNPAPARLVRFNWTGEIRDLDEAILLIPSKLTGVTLPQNSIRAQPEIEVVTEREQRGERDIVLEHEHEALSMIKFVLGVVTEFCNSGSISSIEAAIYLYRQVVNQRGHQNPKRFAAITEAFTEATLLRLQHQNSDMRDAKALNLAEHGADIARSFTSEDITEVNSSIFFFQEAVGMMCEEHPLRCHALIDLASTILVRFLKTGRRHDLDRARLLLEEAEDREKAISMYGKSLMICLVPHPNRSALLTPHPDRSASLNNLGNAVRKRFEKTGQVEDLEQAISLHRDSLALCPAPHPYRLAYMNNLACALLTRFDQIGQAEDLEDAISLHRTSLMLSIPQYPHRNSRDLEEVHFKYTGQVKDLDEAIMLQREALKSLPEAHPDRCRILHHLASNDVSENALGLFRAAVRCENASILDRSYAARSWAQHADELKHASALEAYQAAIRFLPLVSMLVSRIKSRPQLLATKLDSHPPNDTTACAIRIGAFGQAIELLEEGKAVFWSQAFKLRTPFDDLRQVHPDLAKKLQDMSQALERSSLHDHPETIQDDARGVMTIEAEAGSFRRLHENWLETLELIRGLDGFGEFLRPKKFTLLKQAISGRPIVLLNAAGSSSRPVIFALKLNVKSELPPRVWWCPTGYFTFLPIHAAGIYSPDMGDLENVSDYMISSYTPTLNTLLVPPPAPSTDAFKMLVAIQPETPGYSCLPSTRDEMQRIEAHAPSSRLIEQCSSSASQWEMWLFPTKLLTFVGTMLFSGFRGVVGTMWSIHDVDGPMVADEFYGHLFQGPKDGSHPDTTQAARALHLAVTKLRACLGGKSFLRWVPFVHYGL</sequence>
<name>W4K372_HETIT</name>
<protein>
    <recommendedName>
        <fullName evidence="3">CHAT domain-containing protein</fullName>
    </recommendedName>
</protein>
<dbReference type="Proteomes" id="UP000030671">
    <property type="component" value="Unassembled WGS sequence"/>
</dbReference>
<keyword evidence="2" id="KW-1185">Reference proteome</keyword>
<dbReference type="PANTHER" id="PTHR19959">
    <property type="entry name" value="KINESIN LIGHT CHAIN"/>
    <property type="match status" value="1"/>
</dbReference>
<reference evidence="1 2" key="1">
    <citation type="journal article" date="2012" name="New Phytol.">
        <title>Insight into trade-off between wood decay and parasitism from the genome of a fungal forest pathogen.</title>
        <authorList>
            <person name="Olson A."/>
            <person name="Aerts A."/>
            <person name="Asiegbu F."/>
            <person name="Belbahri L."/>
            <person name="Bouzid O."/>
            <person name="Broberg A."/>
            <person name="Canback B."/>
            <person name="Coutinho P.M."/>
            <person name="Cullen D."/>
            <person name="Dalman K."/>
            <person name="Deflorio G."/>
            <person name="van Diepen L.T."/>
            <person name="Dunand C."/>
            <person name="Duplessis S."/>
            <person name="Durling M."/>
            <person name="Gonthier P."/>
            <person name="Grimwood J."/>
            <person name="Fossdal C.G."/>
            <person name="Hansson D."/>
            <person name="Henrissat B."/>
            <person name="Hietala A."/>
            <person name="Himmelstrand K."/>
            <person name="Hoffmeister D."/>
            <person name="Hogberg N."/>
            <person name="James T.Y."/>
            <person name="Karlsson M."/>
            <person name="Kohler A."/>
            <person name="Kues U."/>
            <person name="Lee Y.H."/>
            <person name="Lin Y.C."/>
            <person name="Lind M."/>
            <person name="Lindquist E."/>
            <person name="Lombard V."/>
            <person name="Lucas S."/>
            <person name="Lunden K."/>
            <person name="Morin E."/>
            <person name="Murat C."/>
            <person name="Park J."/>
            <person name="Raffaello T."/>
            <person name="Rouze P."/>
            <person name="Salamov A."/>
            <person name="Schmutz J."/>
            <person name="Solheim H."/>
            <person name="Stahlberg J."/>
            <person name="Velez H."/>
            <person name="de Vries R.P."/>
            <person name="Wiebenga A."/>
            <person name="Woodward S."/>
            <person name="Yakovlev I."/>
            <person name="Garbelotto M."/>
            <person name="Martin F."/>
            <person name="Grigoriev I.V."/>
            <person name="Stenlid J."/>
        </authorList>
    </citation>
    <scope>NUCLEOTIDE SEQUENCE [LARGE SCALE GENOMIC DNA]</scope>
    <source>
        <strain evidence="1 2">TC 32-1</strain>
    </source>
</reference>
<accession>W4K372</accession>
<dbReference type="OrthoDB" id="9991317at2759"/>
<dbReference type="HOGENOM" id="CLU_001305_0_1_1"/>
<dbReference type="GeneID" id="20674275"/>
<gene>
    <name evidence="1" type="ORF">HETIRDRAFT_428431</name>
</gene>
<dbReference type="PANTHER" id="PTHR19959:SF119">
    <property type="entry name" value="FUNGAL LIPASE-LIKE DOMAIN-CONTAINING PROTEIN"/>
    <property type="match status" value="1"/>
</dbReference>
<evidence type="ECO:0000313" key="2">
    <source>
        <dbReference type="Proteomes" id="UP000030671"/>
    </source>
</evidence>
<dbReference type="AlphaFoldDB" id="W4K372"/>
<dbReference type="SUPFAM" id="SSF81901">
    <property type="entry name" value="HCP-like"/>
    <property type="match status" value="1"/>
</dbReference>
<dbReference type="Gene3D" id="1.25.40.10">
    <property type="entry name" value="Tetratricopeptide repeat domain"/>
    <property type="match status" value="1"/>
</dbReference>
<dbReference type="InterPro" id="IPR011990">
    <property type="entry name" value="TPR-like_helical_dom_sf"/>
</dbReference>
<dbReference type="EMBL" id="KI925460">
    <property type="protein sequence ID" value="ETW80194.1"/>
    <property type="molecule type" value="Genomic_DNA"/>
</dbReference>
<proteinExistence type="predicted"/>